<evidence type="ECO:0000313" key="3">
    <source>
        <dbReference type="EMBL" id="GEL02220.1"/>
    </source>
</evidence>
<accession>A0A511BPH3</accession>
<proteinExistence type="inferred from homology"/>
<reference evidence="3 4" key="1">
    <citation type="submission" date="2019-07" db="EMBL/GenBank/DDBJ databases">
        <title>Whole genome shotgun sequence of Swaminathania salitolerans NBRC 104436.</title>
        <authorList>
            <person name="Hosoyama A."/>
            <person name="Uohara A."/>
            <person name="Ohji S."/>
            <person name="Ichikawa N."/>
        </authorList>
    </citation>
    <scope>NUCLEOTIDE SEQUENCE [LARGE SCALE GENOMIC DNA]</scope>
    <source>
        <strain evidence="3 4">NBRC 104436</strain>
    </source>
</reference>
<dbReference type="AlphaFoldDB" id="A0A511BPH3"/>
<dbReference type="OrthoDB" id="9809693at2"/>
<dbReference type="Proteomes" id="UP000321405">
    <property type="component" value="Unassembled WGS sequence"/>
</dbReference>
<name>A0A511BPH3_9PROT</name>
<keyword evidence="4" id="KW-1185">Reference proteome</keyword>
<dbReference type="InterPro" id="IPR008807">
    <property type="entry name" value="ROS_MUCR"/>
</dbReference>
<dbReference type="Pfam" id="PF05443">
    <property type="entry name" value="ROS_MUCR"/>
    <property type="match status" value="1"/>
</dbReference>
<dbReference type="GO" id="GO:0006355">
    <property type="term" value="P:regulation of DNA-templated transcription"/>
    <property type="evidence" value="ECO:0007669"/>
    <property type="project" value="InterPro"/>
</dbReference>
<comment type="similarity">
    <text evidence="1">Belongs to the ros/MucR family.</text>
</comment>
<gene>
    <name evidence="3" type="ORF">SSA02_13830</name>
</gene>
<dbReference type="GO" id="GO:0003677">
    <property type="term" value="F:DNA binding"/>
    <property type="evidence" value="ECO:0007669"/>
    <property type="project" value="InterPro"/>
</dbReference>
<evidence type="ECO:0000313" key="4">
    <source>
        <dbReference type="Proteomes" id="UP000321405"/>
    </source>
</evidence>
<dbReference type="GO" id="GO:0008270">
    <property type="term" value="F:zinc ion binding"/>
    <property type="evidence" value="ECO:0007669"/>
    <property type="project" value="InterPro"/>
</dbReference>
<dbReference type="RefSeq" id="WP_147093273.1">
    <property type="nucleotide sequence ID" value="NZ_BJVC01000002.1"/>
</dbReference>
<organism evidence="3 4">
    <name type="scientific">Swaminathania salitolerans</name>
    <dbReference type="NCBI Taxonomy" id="182838"/>
    <lineage>
        <taxon>Bacteria</taxon>
        <taxon>Pseudomonadati</taxon>
        <taxon>Pseudomonadota</taxon>
        <taxon>Alphaproteobacteria</taxon>
        <taxon>Acetobacterales</taxon>
        <taxon>Acetobacteraceae</taxon>
        <taxon>Swaminathania</taxon>
    </lineage>
</organism>
<evidence type="ECO:0000256" key="1">
    <source>
        <dbReference type="ARBA" id="ARBA00007031"/>
    </source>
</evidence>
<dbReference type="InterPro" id="IPR041920">
    <property type="entry name" value="ROS/MUCR_sf"/>
</dbReference>
<protein>
    <submittedName>
        <fullName evidence="3">MucR family transcriptional regulator</fullName>
    </submittedName>
</protein>
<feature type="region of interest" description="Disordered" evidence="2">
    <location>
        <begin position="139"/>
        <end position="163"/>
    </location>
</feature>
<sequence length="163" mass="18048">MSEIENNVALLELTAQIVSSHVANNPMSGEELPGMIKQVYNALQGAGQAEPEPERPQPAVPIKRSVFPDYIVCLEDGKKLKMLKRHLQSAYGMTPEQYRERWGLPADYPLVAPNYAERRSHLAREIGLGRKINAGLDAATRASAEEGAESEDRPSRRGRAKKV</sequence>
<dbReference type="EMBL" id="BJVC01000002">
    <property type="protein sequence ID" value="GEL02220.1"/>
    <property type="molecule type" value="Genomic_DNA"/>
</dbReference>
<dbReference type="Gene3D" id="1.10.10.1550">
    <property type="entry name" value="ROS/MUCR transcriptional regulator protein"/>
    <property type="match status" value="1"/>
</dbReference>
<comment type="caution">
    <text evidence="3">The sequence shown here is derived from an EMBL/GenBank/DDBJ whole genome shotgun (WGS) entry which is preliminary data.</text>
</comment>
<evidence type="ECO:0000256" key="2">
    <source>
        <dbReference type="SAM" id="MobiDB-lite"/>
    </source>
</evidence>